<dbReference type="PANTHER" id="PTHR36766">
    <property type="entry name" value="PLANT BROAD-SPECTRUM MILDEW RESISTANCE PROTEIN RPW8"/>
    <property type="match status" value="1"/>
</dbReference>
<comment type="caution">
    <text evidence="6">The sequence shown here is derived from an EMBL/GenBank/DDBJ whole genome shotgun (WGS) entry which is preliminary data.</text>
</comment>
<dbReference type="GO" id="GO:0043531">
    <property type="term" value="F:ADP binding"/>
    <property type="evidence" value="ECO:0007669"/>
    <property type="project" value="InterPro"/>
</dbReference>
<protein>
    <recommendedName>
        <fullName evidence="5">RPW8 domain-containing protein</fullName>
    </recommendedName>
</protein>
<dbReference type="InterPro" id="IPR008808">
    <property type="entry name" value="Powdery_mildew-R_dom"/>
</dbReference>
<evidence type="ECO:0000313" key="7">
    <source>
        <dbReference type="Proteomes" id="UP000823749"/>
    </source>
</evidence>
<name>A0AAV6J5T9_9ERIC</name>
<proteinExistence type="inferred from homology"/>
<dbReference type="PROSITE" id="PS51153">
    <property type="entry name" value="RPW8"/>
    <property type="match status" value="1"/>
</dbReference>
<evidence type="ECO:0000256" key="1">
    <source>
        <dbReference type="ARBA" id="ARBA00008894"/>
    </source>
</evidence>
<keyword evidence="3" id="KW-0677">Repeat</keyword>
<dbReference type="AlphaFoldDB" id="A0AAV6J5T9"/>
<dbReference type="InterPro" id="IPR002182">
    <property type="entry name" value="NB-ARC"/>
</dbReference>
<dbReference type="InterPro" id="IPR036388">
    <property type="entry name" value="WH-like_DNA-bd_sf"/>
</dbReference>
<dbReference type="InterPro" id="IPR042197">
    <property type="entry name" value="Apaf_helical"/>
</dbReference>
<dbReference type="Gene3D" id="3.40.50.300">
    <property type="entry name" value="P-loop containing nucleotide triphosphate hydrolases"/>
    <property type="match status" value="1"/>
</dbReference>
<dbReference type="Proteomes" id="UP000823749">
    <property type="component" value="Chromosome 8"/>
</dbReference>
<dbReference type="Gene3D" id="1.10.10.10">
    <property type="entry name" value="Winged helix-like DNA-binding domain superfamily/Winged helix DNA-binding domain"/>
    <property type="match status" value="1"/>
</dbReference>
<keyword evidence="4" id="KW-0611">Plant defense</keyword>
<dbReference type="SUPFAM" id="SSF52540">
    <property type="entry name" value="P-loop containing nucleoside triphosphate hydrolases"/>
    <property type="match status" value="1"/>
</dbReference>
<reference evidence="6" key="1">
    <citation type="submission" date="2020-08" db="EMBL/GenBank/DDBJ databases">
        <title>Plant Genome Project.</title>
        <authorList>
            <person name="Zhang R.-G."/>
        </authorList>
    </citation>
    <scope>NUCLEOTIDE SEQUENCE</scope>
    <source>
        <strain evidence="6">WSP0</strain>
        <tissue evidence="6">Leaf</tissue>
    </source>
</reference>
<dbReference type="PRINTS" id="PR00364">
    <property type="entry name" value="DISEASERSIST"/>
</dbReference>
<dbReference type="InterPro" id="IPR027417">
    <property type="entry name" value="P-loop_NTPase"/>
</dbReference>
<dbReference type="SUPFAM" id="SSF52058">
    <property type="entry name" value="L domain-like"/>
    <property type="match status" value="1"/>
</dbReference>
<evidence type="ECO:0000256" key="4">
    <source>
        <dbReference type="ARBA" id="ARBA00022821"/>
    </source>
</evidence>
<keyword evidence="7" id="KW-1185">Reference proteome</keyword>
<dbReference type="Pfam" id="PF00931">
    <property type="entry name" value="NB-ARC"/>
    <property type="match status" value="1"/>
</dbReference>
<gene>
    <name evidence="6" type="ORF">RHGRI_023427</name>
</gene>
<keyword evidence="2" id="KW-0433">Leucine-rich repeat</keyword>
<accession>A0AAV6J5T9</accession>
<evidence type="ECO:0000256" key="3">
    <source>
        <dbReference type="ARBA" id="ARBA00022737"/>
    </source>
</evidence>
<organism evidence="6 7">
    <name type="scientific">Rhododendron griersonianum</name>
    <dbReference type="NCBI Taxonomy" id="479676"/>
    <lineage>
        <taxon>Eukaryota</taxon>
        <taxon>Viridiplantae</taxon>
        <taxon>Streptophyta</taxon>
        <taxon>Embryophyta</taxon>
        <taxon>Tracheophyta</taxon>
        <taxon>Spermatophyta</taxon>
        <taxon>Magnoliopsida</taxon>
        <taxon>eudicotyledons</taxon>
        <taxon>Gunneridae</taxon>
        <taxon>Pentapetalae</taxon>
        <taxon>asterids</taxon>
        <taxon>Ericales</taxon>
        <taxon>Ericaceae</taxon>
        <taxon>Ericoideae</taxon>
        <taxon>Rhodoreae</taxon>
        <taxon>Rhododendron</taxon>
    </lineage>
</organism>
<feature type="domain" description="RPW8" evidence="5">
    <location>
        <begin position="1"/>
        <end position="111"/>
    </location>
</feature>
<sequence>MTLNQIAPTIEDTEKLNRVLDRHPNETKMLADKLEEGKRLVQKCARVRWWNLYAKTLYANRLIAFDRSLVRFFNINVTAQISRDSRKIQESMNVMDRRLERIETRVGGGGGVCKGNTNGFVGCCLVPKVGGFVVGFEEPVREVKALLMSGGEQQVVVVSAPGGCGKTTLAKMVCHDEDIRVKFKDNIFFVTAPKAPSLKLVIESLFEHKGFQVPEFQTNEEAIYQLECTLKQFGSYPILLVLDDVWSGWESLIEDLTTQIPEIKILVTSRFVFPRFESTYKLKLLGDKDAMALFCHSAFPKDGRSSIPDDLVDKIVRDCGGFPLALEVVGRSLRGQPKEIWKQTLKQWSEGKSIFSSDSNKEILIRLLSSINALDEMHTECYLDLASFPEDQRIPATALIDMWVGLYNLDEDGEAIAILHELSMRSLIGQVVTRKDASEISDYYNEHFATQHDLLRELAIHQCSQELIEKRKRLIIEIEGNGFPRWWIEQGQHSICARLLSISTDERFSSNWPDMHLPEAEVLVLNIQTRNYTLPQFMEKMDQLKVLIITNYGFSSSEIQNIPLLGYLSSLKRIRFEHVFISSISDSILKLRNLQKISFIMCEISEAFCKCTFQIPDMLPYLSEIVIDYCNDLVEFPACLCEIRSLKELSITNCHELVTIAGEFEKLENLKVLRLHACTKLLELPETIGSLKKLDFLDISDCVGMSKLPGQMGDLCGLRKIHMTGCRGLSELPLSVKGLEKLKSVTCDEETACLWQDYEDYLDDLEIHVHKEDPNLDWLHDN</sequence>
<dbReference type="InterPro" id="IPR032675">
    <property type="entry name" value="LRR_dom_sf"/>
</dbReference>
<dbReference type="PANTHER" id="PTHR36766:SF3">
    <property type="entry name" value="RPW8 DOMAIN-CONTAINING PROTEIN"/>
    <property type="match status" value="1"/>
</dbReference>
<dbReference type="EMBL" id="JACTNZ010000008">
    <property type="protein sequence ID" value="KAG5535660.1"/>
    <property type="molecule type" value="Genomic_DNA"/>
</dbReference>
<dbReference type="Gene3D" id="1.10.8.430">
    <property type="entry name" value="Helical domain of apoptotic protease-activating factors"/>
    <property type="match status" value="1"/>
</dbReference>
<evidence type="ECO:0000259" key="5">
    <source>
        <dbReference type="PROSITE" id="PS51153"/>
    </source>
</evidence>
<dbReference type="GO" id="GO:0006952">
    <property type="term" value="P:defense response"/>
    <property type="evidence" value="ECO:0007669"/>
    <property type="project" value="UniProtKB-KW"/>
</dbReference>
<dbReference type="Gene3D" id="3.80.10.10">
    <property type="entry name" value="Ribonuclease Inhibitor"/>
    <property type="match status" value="1"/>
</dbReference>
<dbReference type="Pfam" id="PF05659">
    <property type="entry name" value="RPW8"/>
    <property type="match status" value="1"/>
</dbReference>
<comment type="similarity">
    <text evidence="1">Belongs to the disease resistance NB-LRR family.</text>
</comment>
<evidence type="ECO:0000313" key="6">
    <source>
        <dbReference type="EMBL" id="KAG5535660.1"/>
    </source>
</evidence>
<evidence type="ECO:0000256" key="2">
    <source>
        <dbReference type="ARBA" id="ARBA00022614"/>
    </source>
</evidence>